<dbReference type="Proteomes" id="UP000563151">
    <property type="component" value="Unassembled WGS sequence"/>
</dbReference>
<gene>
    <name evidence="1" type="ORF">HGG79_05555</name>
</gene>
<organism evidence="1 2">
    <name type="scientific">Clostridium tetanomorphum</name>
    <dbReference type="NCBI Taxonomy" id="1553"/>
    <lineage>
        <taxon>Bacteria</taxon>
        <taxon>Bacillati</taxon>
        <taxon>Bacillota</taxon>
        <taxon>Clostridia</taxon>
        <taxon>Eubacteriales</taxon>
        <taxon>Clostridiaceae</taxon>
        <taxon>Clostridium</taxon>
    </lineage>
</organism>
<dbReference type="EMBL" id="JAAZWO010000005">
    <property type="protein sequence ID" value="MBC2397246.1"/>
    <property type="molecule type" value="Genomic_DNA"/>
</dbReference>
<sequence length="146" mass="16654">MKDYNIVINGLTSSEEISRNLINIPHSKITQTNILKLSYIPCEISKILSINIGISIKIFKKIKLKRGCKVNIIGFKNIDINYVSNASAKKDHQLNYKIPFSTEISYAYNDVNIKNVYVPVDKFNLKVIDPKELMVSTRVYIAPLFS</sequence>
<name>A0A923E9K4_CLOTT</name>
<proteinExistence type="predicted"/>
<dbReference type="RefSeq" id="WP_035144265.1">
    <property type="nucleotide sequence ID" value="NZ_JAAZWO010000005.1"/>
</dbReference>
<keyword evidence="2" id="KW-1185">Reference proteome</keyword>
<accession>A0A923E9K4</accession>
<dbReference type="AlphaFoldDB" id="A0A923E9K4"/>
<protein>
    <submittedName>
        <fullName evidence="1">Uncharacterized protein</fullName>
    </submittedName>
</protein>
<comment type="caution">
    <text evidence="1">The sequence shown here is derived from an EMBL/GenBank/DDBJ whole genome shotgun (WGS) entry which is preliminary data.</text>
</comment>
<evidence type="ECO:0000313" key="2">
    <source>
        <dbReference type="Proteomes" id="UP000563151"/>
    </source>
</evidence>
<reference evidence="1 2" key="1">
    <citation type="submission" date="2020-04" db="EMBL/GenBank/DDBJ databases">
        <title>Genomic insights into acetone-butanol-ethanol (ABE) fermentation by sequencing solventogenic clostridia strains.</title>
        <authorList>
            <person name="Brown S."/>
        </authorList>
    </citation>
    <scope>NUCLEOTIDE SEQUENCE [LARGE SCALE GENOMIC DNA]</scope>
    <source>
        <strain evidence="1 2">DJ011</strain>
    </source>
</reference>
<evidence type="ECO:0000313" key="1">
    <source>
        <dbReference type="EMBL" id="MBC2397246.1"/>
    </source>
</evidence>